<reference evidence="2" key="1">
    <citation type="journal article" date="2019" name="Int. J. Syst. Evol. Microbiol.">
        <title>The Global Catalogue of Microorganisms (GCM) 10K type strain sequencing project: providing services to taxonomists for standard genome sequencing and annotation.</title>
        <authorList>
            <consortium name="The Broad Institute Genomics Platform"/>
            <consortium name="The Broad Institute Genome Sequencing Center for Infectious Disease"/>
            <person name="Wu L."/>
            <person name="Ma J."/>
        </authorList>
    </citation>
    <scope>NUCLEOTIDE SEQUENCE [LARGE SCALE GENOMIC DNA]</scope>
    <source>
        <strain evidence="2">CGMCC 1.12371</strain>
    </source>
</reference>
<sequence>MSIQTTGHLAMTYCGKALPLQILQTRAGHYIGTFDDEACAPCSRESLEYFPTKEKAQQALETGSWTQKGTP</sequence>
<proteinExistence type="predicted"/>
<comment type="caution">
    <text evidence="1">The sequence shown here is derived from an EMBL/GenBank/DDBJ whole genome shotgun (WGS) entry which is preliminary data.</text>
</comment>
<name>A0ABW2QLX1_9BURK</name>
<keyword evidence="2" id="KW-1185">Reference proteome</keyword>
<dbReference type="EMBL" id="JBHTCA010000014">
    <property type="protein sequence ID" value="MFC7410410.1"/>
    <property type="molecule type" value="Genomic_DNA"/>
</dbReference>
<dbReference type="Proteomes" id="UP001596501">
    <property type="component" value="Unassembled WGS sequence"/>
</dbReference>
<evidence type="ECO:0000313" key="1">
    <source>
        <dbReference type="EMBL" id="MFC7410410.1"/>
    </source>
</evidence>
<dbReference type="RefSeq" id="WP_382225436.1">
    <property type="nucleotide sequence ID" value="NZ_JBHTCA010000014.1"/>
</dbReference>
<organism evidence="1 2">
    <name type="scientific">Hydrogenophaga atypica</name>
    <dbReference type="NCBI Taxonomy" id="249409"/>
    <lineage>
        <taxon>Bacteria</taxon>
        <taxon>Pseudomonadati</taxon>
        <taxon>Pseudomonadota</taxon>
        <taxon>Betaproteobacteria</taxon>
        <taxon>Burkholderiales</taxon>
        <taxon>Comamonadaceae</taxon>
        <taxon>Hydrogenophaga</taxon>
    </lineage>
</organism>
<gene>
    <name evidence="1" type="ORF">ACFQPB_16210</name>
</gene>
<protein>
    <submittedName>
        <fullName evidence="1">Uncharacterized protein</fullName>
    </submittedName>
</protein>
<accession>A0ABW2QLX1</accession>
<evidence type="ECO:0000313" key="2">
    <source>
        <dbReference type="Proteomes" id="UP001596501"/>
    </source>
</evidence>